<comment type="caution">
    <text evidence="8">The sequence shown here is derived from an EMBL/GenBank/DDBJ whole genome shotgun (WGS) entry which is preliminary data.</text>
</comment>
<dbReference type="HOGENOM" id="CLU_024853_2_0_11"/>
<comment type="subunit">
    <text evidence="6">Homotetramer.</text>
</comment>
<dbReference type="Pfam" id="PF01256">
    <property type="entry name" value="Carb_kinase"/>
    <property type="match status" value="2"/>
</dbReference>
<reference evidence="8 9" key="1">
    <citation type="submission" date="2012-01" db="EMBL/GenBank/DDBJ databases">
        <title>The Genome Sequence of Scardovia inopinata F0304.</title>
        <authorList>
            <consortium name="The Broad Institute Genome Sequencing Platform"/>
            <person name="Earl A."/>
            <person name="Ward D."/>
            <person name="Feldgarden M."/>
            <person name="Gevers D."/>
            <person name="Izard J."/>
            <person name="Baranova O.V."/>
            <person name="Blanton J.M."/>
            <person name="Tanner A.C."/>
            <person name="Dewhirst F.E."/>
            <person name="Young S.K."/>
            <person name="Zeng Q."/>
            <person name="Gargeya S."/>
            <person name="Fitzgerald M."/>
            <person name="Haas B."/>
            <person name="Abouelleil A."/>
            <person name="Alvarado L."/>
            <person name="Arachchi H.M."/>
            <person name="Berlin A."/>
            <person name="Chapman S.B."/>
            <person name="Gearin G."/>
            <person name="Goldberg J."/>
            <person name="Griggs A."/>
            <person name="Gujja S."/>
            <person name="Hansen M."/>
            <person name="Heiman D."/>
            <person name="Howarth C."/>
            <person name="Larimer J."/>
            <person name="Lui A."/>
            <person name="MacDonald P.J."/>
            <person name="McCowen C."/>
            <person name="Montmayeur A."/>
            <person name="Murphy C."/>
            <person name="Neiman D."/>
            <person name="Pearson M."/>
            <person name="Priest M."/>
            <person name="Roberts A."/>
            <person name="Saif S."/>
            <person name="Shea T."/>
            <person name="Sisk P."/>
            <person name="Stolte C."/>
            <person name="Sykes S."/>
            <person name="Wortman J."/>
            <person name="Nusbaum C."/>
            <person name="Birren B."/>
        </authorList>
    </citation>
    <scope>NUCLEOTIDE SEQUENCE [LARGE SCALE GENOMIC DNA]</scope>
    <source>
        <strain evidence="8 9">F0304</strain>
    </source>
</reference>
<dbReference type="Proteomes" id="UP000005777">
    <property type="component" value="Unassembled WGS sequence"/>
</dbReference>
<accession>W5IJ93</accession>
<dbReference type="CDD" id="cd01171">
    <property type="entry name" value="YXKO-related"/>
    <property type="match status" value="1"/>
</dbReference>
<evidence type="ECO:0000313" key="9">
    <source>
        <dbReference type="Proteomes" id="UP000005777"/>
    </source>
</evidence>
<keyword evidence="2 6" id="KW-0067">ATP-binding</keyword>
<keyword evidence="1 6" id="KW-0547">Nucleotide-binding</keyword>
<dbReference type="GO" id="GO:0046496">
    <property type="term" value="P:nicotinamide nucleotide metabolic process"/>
    <property type="evidence" value="ECO:0007669"/>
    <property type="project" value="UniProtKB-UniRule"/>
</dbReference>
<dbReference type="GO" id="GO:0110051">
    <property type="term" value="P:metabolite repair"/>
    <property type="evidence" value="ECO:0007669"/>
    <property type="project" value="TreeGrafter"/>
</dbReference>
<organism evidence="8 9">
    <name type="scientific">Scardovia inopinata F0304</name>
    <dbReference type="NCBI Taxonomy" id="641146"/>
    <lineage>
        <taxon>Bacteria</taxon>
        <taxon>Bacillati</taxon>
        <taxon>Actinomycetota</taxon>
        <taxon>Actinomycetes</taxon>
        <taxon>Bifidobacteriales</taxon>
        <taxon>Bifidobacteriaceae</taxon>
        <taxon>Scardovia</taxon>
    </lineage>
</organism>
<protein>
    <recommendedName>
        <fullName evidence="6">ADP-dependent (S)-NAD(P)H-hydrate dehydratase</fullName>
        <ecNumber evidence="6">4.2.1.136</ecNumber>
    </recommendedName>
    <alternativeName>
        <fullName evidence="6">ADP-dependent NAD(P)HX dehydratase</fullName>
    </alternativeName>
</protein>
<evidence type="ECO:0000256" key="5">
    <source>
        <dbReference type="ARBA" id="ARBA00023239"/>
    </source>
</evidence>
<comment type="cofactor">
    <cofactor evidence="6">
        <name>Mg(2+)</name>
        <dbReference type="ChEBI" id="CHEBI:18420"/>
    </cofactor>
</comment>
<comment type="similarity">
    <text evidence="6">Belongs to the NnrD/CARKD family.</text>
</comment>
<evidence type="ECO:0000256" key="6">
    <source>
        <dbReference type="HAMAP-Rule" id="MF_01965"/>
    </source>
</evidence>
<dbReference type="SUPFAM" id="SSF53613">
    <property type="entry name" value="Ribokinase-like"/>
    <property type="match status" value="1"/>
</dbReference>
<keyword evidence="4 6" id="KW-0520">NAD</keyword>
<dbReference type="RefSeq" id="WP_006292931.1">
    <property type="nucleotide sequence ID" value="NZ_GG770225.1"/>
</dbReference>
<feature type="domain" description="YjeF C-terminal" evidence="7">
    <location>
        <begin position="5"/>
        <end position="330"/>
    </location>
</feature>
<dbReference type="GO" id="GO:0052855">
    <property type="term" value="F:ADP-dependent NAD(P)H-hydrate dehydratase activity"/>
    <property type="evidence" value="ECO:0007669"/>
    <property type="project" value="UniProtKB-UniRule"/>
</dbReference>
<dbReference type="GO" id="GO:0052856">
    <property type="term" value="F:NAD(P)HX epimerase activity"/>
    <property type="evidence" value="ECO:0007669"/>
    <property type="project" value="TreeGrafter"/>
</dbReference>
<proteinExistence type="inferred from homology"/>
<dbReference type="InterPro" id="IPR029056">
    <property type="entry name" value="Ribokinase-like"/>
</dbReference>
<dbReference type="EC" id="4.2.1.136" evidence="6"/>
<sequence>MHGLHLSDLSQALSYPGPDDSKYTRGVTGLITGSDEYPGAAVLGVTAAAKAGAGYVRYSGSQVSSHLVLASRPEVVAHLDLASHVNSWVIGSGFPDVSPESLGQDRCQMAVALLSAFAGNRSDDCNQEDWQAAQNAVSQAYAVIDAGALSYFAFLASTRPLTEAGSLRRVVVTPHAGEAALMLSRCGYSLERHDVESSPRKYAKILSDELECVVVLKGSPTIIYDSHSSKEAVEIAGTHWLATAGTGDVLAGITGTLLAANASAMNKSDIDIQTVAAVAVFIHSMAAARSAGDRATISNLTEGGSRSGASGHPITALDICDQEAAVIGDLLSGTASYLPDTYLPGFLQ</sequence>
<dbReference type="Gene3D" id="3.40.1190.20">
    <property type="match status" value="1"/>
</dbReference>
<comment type="catalytic activity">
    <reaction evidence="6">
        <text>(6S)-NADPHX + ADP = AMP + phosphate + NADPH + H(+)</text>
        <dbReference type="Rhea" id="RHEA:32235"/>
        <dbReference type="ChEBI" id="CHEBI:15378"/>
        <dbReference type="ChEBI" id="CHEBI:43474"/>
        <dbReference type="ChEBI" id="CHEBI:57783"/>
        <dbReference type="ChEBI" id="CHEBI:64076"/>
        <dbReference type="ChEBI" id="CHEBI:456215"/>
        <dbReference type="ChEBI" id="CHEBI:456216"/>
        <dbReference type="EC" id="4.2.1.136"/>
    </reaction>
</comment>
<feature type="binding site" evidence="6">
    <location>
        <position position="40"/>
    </location>
    <ligand>
        <name>(6S)-NADPHX</name>
        <dbReference type="ChEBI" id="CHEBI:64076"/>
    </ligand>
</feature>
<dbReference type="EMBL" id="ADCX01000003">
    <property type="protein sequence ID" value="EFG26934.1"/>
    <property type="molecule type" value="Genomic_DNA"/>
</dbReference>
<keyword evidence="9" id="KW-1185">Reference proteome</keyword>
<evidence type="ECO:0000256" key="2">
    <source>
        <dbReference type="ARBA" id="ARBA00022840"/>
    </source>
</evidence>
<name>W5IJ93_SCAIO</name>
<evidence type="ECO:0000256" key="4">
    <source>
        <dbReference type="ARBA" id="ARBA00023027"/>
    </source>
</evidence>
<feature type="binding site" evidence="6">
    <location>
        <position position="247"/>
    </location>
    <ligand>
        <name>AMP</name>
        <dbReference type="ChEBI" id="CHEBI:456215"/>
    </ligand>
</feature>
<gene>
    <name evidence="6" type="primary">nnrD</name>
    <name evidence="8" type="ORF">HMPREF9020_00564</name>
</gene>
<dbReference type="GO" id="GO:0005524">
    <property type="term" value="F:ATP binding"/>
    <property type="evidence" value="ECO:0007669"/>
    <property type="project" value="UniProtKB-KW"/>
</dbReference>
<dbReference type="eggNOG" id="COG0063">
    <property type="taxonomic scope" value="Bacteria"/>
</dbReference>
<feature type="binding site" evidence="6">
    <location>
        <position position="175"/>
    </location>
    <ligand>
        <name>(6S)-NADPHX</name>
        <dbReference type="ChEBI" id="CHEBI:64076"/>
    </ligand>
</feature>
<comment type="catalytic activity">
    <reaction evidence="6">
        <text>(6S)-NADHX + ADP = AMP + phosphate + NADH + H(+)</text>
        <dbReference type="Rhea" id="RHEA:32223"/>
        <dbReference type="ChEBI" id="CHEBI:15378"/>
        <dbReference type="ChEBI" id="CHEBI:43474"/>
        <dbReference type="ChEBI" id="CHEBI:57945"/>
        <dbReference type="ChEBI" id="CHEBI:64074"/>
        <dbReference type="ChEBI" id="CHEBI:456215"/>
        <dbReference type="ChEBI" id="CHEBI:456216"/>
        <dbReference type="EC" id="4.2.1.136"/>
    </reaction>
</comment>
<keyword evidence="3 6" id="KW-0521">NADP</keyword>
<dbReference type="InterPro" id="IPR000631">
    <property type="entry name" value="CARKD"/>
</dbReference>
<feature type="binding site" evidence="6">
    <location>
        <position position="248"/>
    </location>
    <ligand>
        <name>(6S)-NADPHX</name>
        <dbReference type="ChEBI" id="CHEBI:64076"/>
    </ligand>
</feature>
<feature type="binding site" evidence="6">
    <location>
        <begin position="217"/>
        <end position="221"/>
    </location>
    <ligand>
        <name>AMP</name>
        <dbReference type="ChEBI" id="CHEBI:456215"/>
    </ligand>
</feature>
<dbReference type="AlphaFoldDB" id="W5IJ93"/>
<dbReference type="HAMAP" id="MF_01965">
    <property type="entry name" value="NADHX_dehydratase"/>
    <property type="match status" value="1"/>
</dbReference>
<evidence type="ECO:0000256" key="3">
    <source>
        <dbReference type="ARBA" id="ARBA00022857"/>
    </source>
</evidence>
<evidence type="ECO:0000259" key="7">
    <source>
        <dbReference type="PROSITE" id="PS51383"/>
    </source>
</evidence>
<dbReference type="PANTHER" id="PTHR12592:SF0">
    <property type="entry name" value="ATP-DEPENDENT (S)-NAD(P)H-HYDRATE DEHYDRATASE"/>
    <property type="match status" value="1"/>
</dbReference>
<keyword evidence="5 6" id="KW-0456">Lyase</keyword>
<evidence type="ECO:0000313" key="8">
    <source>
        <dbReference type="EMBL" id="EFG26934.1"/>
    </source>
</evidence>
<feature type="binding site" evidence="6">
    <location>
        <position position="93"/>
    </location>
    <ligand>
        <name>(6S)-NADPHX</name>
        <dbReference type="ChEBI" id="CHEBI:64076"/>
    </ligand>
</feature>
<evidence type="ECO:0000256" key="1">
    <source>
        <dbReference type="ARBA" id="ARBA00022741"/>
    </source>
</evidence>
<dbReference type="PANTHER" id="PTHR12592">
    <property type="entry name" value="ATP-DEPENDENT (S)-NAD(P)H-HYDRATE DEHYDRATASE FAMILY MEMBER"/>
    <property type="match status" value="1"/>
</dbReference>
<dbReference type="PROSITE" id="PS51383">
    <property type="entry name" value="YJEF_C_3"/>
    <property type="match status" value="1"/>
</dbReference>
<comment type="function">
    <text evidence="6">Catalyzes the dehydration of the S-form of NAD(P)HX at the expense of ADP, which is converted to AMP. Together with NAD(P)HX epimerase, which catalyzes the epimerization of the S- and R-forms, the enzyme allows the repair of both epimers of NAD(P)HX, a damaged form of NAD(P)H that is a result of enzymatic or heat-dependent hydration.</text>
</comment>